<keyword evidence="3" id="KW-1185">Reference proteome</keyword>
<dbReference type="PANTHER" id="PTHR33990:SF1">
    <property type="entry name" value="PROTEIN YJDN"/>
    <property type="match status" value="1"/>
</dbReference>
<evidence type="ECO:0000313" key="3">
    <source>
        <dbReference type="Proteomes" id="UP001596018"/>
    </source>
</evidence>
<dbReference type="EMBL" id="JBHSMM010000001">
    <property type="protein sequence ID" value="MFC5439845.1"/>
    <property type="molecule type" value="Genomic_DNA"/>
</dbReference>
<dbReference type="Gene3D" id="3.10.180.10">
    <property type="entry name" value="2,3-Dihydroxybiphenyl 1,2-Dioxygenase, domain 1"/>
    <property type="match status" value="1"/>
</dbReference>
<comment type="caution">
    <text evidence="2">The sequence shown here is derived from an EMBL/GenBank/DDBJ whole genome shotgun (WGS) entry which is preliminary data.</text>
</comment>
<evidence type="ECO:0000313" key="2">
    <source>
        <dbReference type="EMBL" id="MFC5439845.1"/>
    </source>
</evidence>
<dbReference type="Pfam" id="PF00903">
    <property type="entry name" value="Glyoxalase"/>
    <property type="match status" value="1"/>
</dbReference>
<gene>
    <name evidence="2" type="ORF">ACFPK0_07465</name>
</gene>
<evidence type="ECO:0000259" key="1">
    <source>
        <dbReference type="Pfam" id="PF00903"/>
    </source>
</evidence>
<accession>A0ABW0JWC8</accession>
<proteinExistence type="predicted"/>
<organism evidence="2 3">
    <name type="scientific">Rhodanobacter ginsenosidimutans</name>
    <dbReference type="NCBI Taxonomy" id="490571"/>
    <lineage>
        <taxon>Bacteria</taxon>
        <taxon>Pseudomonadati</taxon>
        <taxon>Pseudomonadota</taxon>
        <taxon>Gammaproteobacteria</taxon>
        <taxon>Lysobacterales</taxon>
        <taxon>Rhodanobacteraceae</taxon>
        <taxon>Rhodanobacter</taxon>
    </lineage>
</organism>
<reference evidence="3" key="1">
    <citation type="journal article" date="2019" name="Int. J. Syst. Evol. Microbiol.">
        <title>The Global Catalogue of Microorganisms (GCM) 10K type strain sequencing project: providing services to taxonomists for standard genome sequencing and annotation.</title>
        <authorList>
            <consortium name="The Broad Institute Genomics Platform"/>
            <consortium name="The Broad Institute Genome Sequencing Center for Infectious Disease"/>
            <person name="Wu L."/>
            <person name="Ma J."/>
        </authorList>
    </citation>
    <scope>NUCLEOTIDE SEQUENCE [LARGE SCALE GENOMIC DNA]</scope>
    <source>
        <strain evidence="3">KACC 12822</strain>
    </source>
</reference>
<dbReference type="CDD" id="cd06588">
    <property type="entry name" value="PhnB_like"/>
    <property type="match status" value="1"/>
</dbReference>
<protein>
    <submittedName>
        <fullName evidence="2">VOC family protein</fullName>
    </submittedName>
</protein>
<dbReference type="RefSeq" id="WP_377339470.1">
    <property type="nucleotide sequence ID" value="NZ_JALBWS010000014.1"/>
</dbReference>
<dbReference type="InterPro" id="IPR004360">
    <property type="entry name" value="Glyas_Fos-R_dOase_dom"/>
</dbReference>
<feature type="domain" description="Glyoxalase/fosfomycin resistance/dioxygenase" evidence="1">
    <location>
        <begin position="6"/>
        <end position="132"/>
    </location>
</feature>
<dbReference type="PANTHER" id="PTHR33990">
    <property type="entry name" value="PROTEIN YJDN-RELATED"/>
    <property type="match status" value="1"/>
</dbReference>
<dbReference type="Proteomes" id="UP001596018">
    <property type="component" value="Unassembled WGS sequence"/>
</dbReference>
<dbReference type="InterPro" id="IPR028973">
    <property type="entry name" value="PhnB-like"/>
</dbReference>
<dbReference type="SUPFAM" id="SSF54593">
    <property type="entry name" value="Glyoxalase/Bleomycin resistance protein/Dihydroxybiphenyl dioxygenase"/>
    <property type="match status" value="1"/>
</dbReference>
<name>A0ABW0JWC8_9GAMM</name>
<dbReference type="InterPro" id="IPR029068">
    <property type="entry name" value="Glyas_Bleomycin-R_OHBP_Dase"/>
</dbReference>
<sequence>MNLVSYLFFKDNAAKAFDFYAHALGGKVTMKVTMGEMSGAEALPAEARNLIAHVRLEVGDAVLMGSDWCGPTPNPYPGIHGNAVSLSVDEPGEAERVFKALAEGGQVTMPIAETEWALRFGMLTDRFGANWMVNCNRPVAGNTP</sequence>